<dbReference type="PANTHER" id="PTHR11006">
    <property type="entry name" value="PROTEIN ARGININE N-METHYLTRANSFERASE"/>
    <property type="match status" value="1"/>
</dbReference>
<dbReference type="Pfam" id="PF06325">
    <property type="entry name" value="PrmA"/>
    <property type="match status" value="1"/>
</dbReference>
<dbReference type="InterPro" id="IPR029063">
    <property type="entry name" value="SAM-dependent_MTases_sf"/>
</dbReference>
<protein>
    <recommendedName>
        <fullName evidence="2">Methyltransferase domain-containing protein</fullName>
    </recommendedName>
</protein>
<evidence type="ECO:0008006" key="2">
    <source>
        <dbReference type="Google" id="ProtNLM"/>
    </source>
</evidence>
<organism evidence="1">
    <name type="scientific">hydrothermal vent metagenome</name>
    <dbReference type="NCBI Taxonomy" id="652676"/>
    <lineage>
        <taxon>unclassified sequences</taxon>
        <taxon>metagenomes</taxon>
        <taxon>ecological metagenomes</taxon>
    </lineage>
</organism>
<dbReference type="PANTHER" id="PTHR11006:SF4">
    <property type="entry name" value="PROTEIN ARGININE N-METHYLTRANSFERASE 7"/>
    <property type="match status" value="1"/>
</dbReference>
<name>A0A3B1BL49_9ZZZZ</name>
<dbReference type="EMBL" id="UOGC01000038">
    <property type="protein sequence ID" value="VAX16852.1"/>
    <property type="molecule type" value="Genomic_DNA"/>
</dbReference>
<proteinExistence type="predicted"/>
<dbReference type="CDD" id="cd02440">
    <property type="entry name" value="AdoMet_MTases"/>
    <property type="match status" value="1"/>
</dbReference>
<feature type="non-terminal residue" evidence="1">
    <location>
        <position position="172"/>
    </location>
</feature>
<gene>
    <name evidence="1" type="ORF">MNBD_NITROSPINAE01-1115</name>
</gene>
<dbReference type="AlphaFoldDB" id="A0A3B1BL49"/>
<dbReference type="GO" id="GO:0042054">
    <property type="term" value="F:histone methyltransferase activity"/>
    <property type="evidence" value="ECO:0007669"/>
    <property type="project" value="TreeGrafter"/>
</dbReference>
<sequence>MHNKGRKALTLFDDYYEMISDRVRMDAYRRAIFETVKKGDIVIDMGAGLGILTFFALQAGASKVYAIEMRDSIHLAKRIAEKNGYSSKIVFLNKNSKNVTLLEKADVLISETLGSFAIEENTIEYTIDARERLLKEGGRMIPEKLKMFLAPVEVPFIREKMERWKDVYGVDF</sequence>
<accession>A0A3B1BL49</accession>
<dbReference type="Gene3D" id="3.40.50.150">
    <property type="entry name" value="Vaccinia Virus protein VP39"/>
    <property type="match status" value="1"/>
</dbReference>
<evidence type="ECO:0000313" key="1">
    <source>
        <dbReference type="EMBL" id="VAX16852.1"/>
    </source>
</evidence>
<reference evidence="1" key="1">
    <citation type="submission" date="2018-06" db="EMBL/GenBank/DDBJ databases">
        <authorList>
            <person name="Zhirakovskaya E."/>
        </authorList>
    </citation>
    <scope>NUCLEOTIDE SEQUENCE</scope>
</reference>
<dbReference type="SUPFAM" id="SSF53335">
    <property type="entry name" value="S-adenosyl-L-methionine-dependent methyltransferases"/>
    <property type="match status" value="1"/>
</dbReference>
<dbReference type="PROSITE" id="PS51678">
    <property type="entry name" value="SAM_MT_PRMT"/>
    <property type="match status" value="1"/>
</dbReference>
<dbReference type="GO" id="GO:0016274">
    <property type="term" value="F:protein-arginine N-methyltransferase activity"/>
    <property type="evidence" value="ECO:0007669"/>
    <property type="project" value="InterPro"/>
</dbReference>
<dbReference type="InterPro" id="IPR025799">
    <property type="entry name" value="Arg_MeTrfase"/>
</dbReference>